<reference evidence="2 3" key="2">
    <citation type="submission" date="2017-07" db="EMBL/GenBank/DDBJ databases">
        <title>Candidatus Dactylopiibacterium carminicum, a nitrogen-fixing symbiont of the cochineal insect Dactylopius coccus and Dactylopius opuntiae (Hemiptera: Coccoidea: Dactylopiidae).</title>
        <authorList>
            <person name="Vera A."/>
        </authorList>
    </citation>
    <scope>NUCLEOTIDE SEQUENCE [LARGE SCALE GENOMIC DNA]</scope>
    <source>
        <strain evidence="2 3">NFDCM</strain>
    </source>
</reference>
<dbReference type="EMBL" id="MDUX01000004">
    <property type="protein sequence ID" value="KAF7600515.1"/>
    <property type="molecule type" value="Genomic_DNA"/>
</dbReference>
<organism evidence="2 3">
    <name type="scientific">Candidatus Dactylopiibacterium carminicum</name>
    <dbReference type="NCBI Taxonomy" id="857335"/>
    <lineage>
        <taxon>Bacteria</taxon>
        <taxon>Pseudomonadati</taxon>
        <taxon>Pseudomonadota</taxon>
        <taxon>Betaproteobacteria</taxon>
        <taxon>Rhodocyclales</taxon>
        <taxon>Rhodocyclaceae</taxon>
        <taxon>Candidatus Dactylopiibacterium</taxon>
    </lineage>
</organism>
<evidence type="ECO:0000313" key="4">
    <source>
        <dbReference type="Proteomes" id="UP000623509"/>
    </source>
</evidence>
<dbReference type="Proteomes" id="UP000216107">
    <property type="component" value="Unassembled WGS sequence"/>
</dbReference>
<reference evidence="1 4" key="1">
    <citation type="submission" date="2016-08" db="EMBL/GenBank/DDBJ databases">
        <title>Candidatus Dactylopiibacterium carminicum genome sequence.</title>
        <authorList>
            <person name="Ramirez-Puebla S.T."/>
            <person name="Ormeno-Orrillo E."/>
            <person name="Vera-Ponce De Leon A."/>
            <person name="Luis L."/>
            <person name="Sanchez-Flores A."/>
            <person name="Monica R."/>
            <person name="Martinez-Romero E."/>
        </authorList>
    </citation>
    <scope>NUCLEOTIDE SEQUENCE [LARGE SCALE GENOMIC DNA]</scope>
    <source>
        <strain evidence="1">END1</strain>
    </source>
</reference>
<evidence type="ECO:0000313" key="3">
    <source>
        <dbReference type="Proteomes" id="UP000216107"/>
    </source>
</evidence>
<dbReference type="AlphaFoldDB" id="A0A272EXZ8"/>
<proteinExistence type="predicted"/>
<gene>
    <name evidence="1" type="ORF">BGI27_02130</name>
    <name evidence="2" type="ORF">CGU29_02035</name>
</gene>
<comment type="caution">
    <text evidence="2">The sequence shown here is derived from an EMBL/GenBank/DDBJ whole genome shotgun (WGS) entry which is preliminary data.</text>
</comment>
<sequence length="191" mass="21991">MRRQWRSLTLRALAGATVGQNEWQALRAELEAMLRELRHTTSQRHACVELGLFLHALTPLPDPWQTGEWMGGLWRGGSFLMSLLAQCRLGWREELGYEAFRHEWFVAREKQQPEGTFTDEALHEAHQVWASEHPDKQAALAEFTRDFEQHREPVRAEFADVLRKLVLAAPRIPNENDALPKYAEKLAEVAG</sequence>
<evidence type="ECO:0000313" key="1">
    <source>
        <dbReference type="EMBL" id="KAF7600515.1"/>
    </source>
</evidence>
<accession>A0A272EXZ8</accession>
<dbReference type="EMBL" id="NMRN01000003">
    <property type="protein sequence ID" value="PAS94916.1"/>
    <property type="molecule type" value="Genomic_DNA"/>
</dbReference>
<dbReference type="Proteomes" id="UP000623509">
    <property type="component" value="Unassembled WGS sequence"/>
</dbReference>
<name>A0A272EXZ8_9RHOO</name>
<keyword evidence="4" id="KW-1185">Reference proteome</keyword>
<protein>
    <submittedName>
        <fullName evidence="2">Uncharacterized protein</fullName>
    </submittedName>
</protein>
<evidence type="ECO:0000313" key="2">
    <source>
        <dbReference type="EMBL" id="PAS94916.1"/>
    </source>
</evidence>